<name>A0A4Y9ZJV4_9AGAM</name>
<evidence type="ECO:0000259" key="4">
    <source>
        <dbReference type="SMART" id="SM00906"/>
    </source>
</evidence>
<evidence type="ECO:0000256" key="2">
    <source>
        <dbReference type="ARBA" id="ARBA00023242"/>
    </source>
</evidence>
<sequence>MSAAQSDASADRNSGDPTAASRDRKSGLSCAECRRSKLKCDSLLEYTLSGDNTTGTLAATKGNKVLMAHAQRLSEQVKSMSARIKELELALAESQSPGLLHPLLQPSSDSGSAQEGSRHESPDDPDLEGLSEVIGSLSIGNDGKSKYHGETAGVEAEFKADIVDHIYMPDGSISLTNIHPHRLCIFFLELAGGVFWDTHPSAGILSEQYHALARAAFSVASIVKEASIATVQALYMHSVFAYITDRTKNEERWLMNGLTAKLAQTIGLQRDSAKWGLSPDEVEKRRHVFWDFFTWETWVSLVNGRPPTLILEHTDCRFPQDREPFVTPSGETHIGLLIYTHRSYLAQALRDSPADPLSHKYGPSVLAAYEASRHVLQGLRQVYALHPEHISRIWYFWTGAFSACVIMGVIVTRSPGCSIAQRALSELDELRALFEEGSVPCRPAGTVAVLNKLQRRAYTTFVDFHANPDFARNNKEREEELSRCDEFAVMGGTQQIIKEEPVAAGIPPEDHAPIPFAARSGEGSFSSMAGFGGAFTPSPFGEPSVVGSAAFMDHFVKQMDFTQFSRPAAMDYGTEPSLYPCAQSQAPMGPSSFTSQPVDMQSDQQMSMDTVQDDMWWDLVQDLGLNHS</sequence>
<keyword evidence="6" id="KW-1185">Reference proteome</keyword>
<dbReference type="InterPro" id="IPR050613">
    <property type="entry name" value="Sec_Metabolite_Reg"/>
</dbReference>
<dbReference type="EMBL" id="SFCI01001755">
    <property type="protein sequence ID" value="TFY75022.1"/>
    <property type="molecule type" value="Genomic_DNA"/>
</dbReference>
<dbReference type="PANTHER" id="PTHR31001">
    <property type="entry name" value="UNCHARACTERIZED TRANSCRIPTIONAL REGULATORY PROTEIN"/>
    <property type="match status" value="1"/>
</dbReference>
<dbReference type="PANTHER" id="PTHR31001:SF56">
    <property type="entry name" value="ZN(2)-C6 FUNGAL-TYPE DOMAIN-CONTAINING PROTEIN"/>
    <property type="match status" value="1"/>
</dbReference>
<dbReference type="AlphaFoldDB" id="A0A4Y9ZJV4"/>
<reference evidence="5 6" key="1">
    <citation type="submission" date="2019-02" db="EMBL/GenBank/DDBJ databases">
        <title>Genome sequencing of the rare red list fungi Hericium alpestre (H. flagellum).</title>
        <authorList>
            <person name="Buettner E."/>
            <person name="Kellner H."/>
        </authorList>
    </citation>
    <scope>NUCLEOTIDE SEQUENCE [LARGE SCALE GENOMIC DNA]</scope>
    <source>
        <strain evidence="5 6">DSM 108284</strain>
    </source>
</reference>
<dbReference type="InterPro" id="IPR007219">
    <property type="entry name" value="XnlR_reg_dom"/>
</dbReference>
<dbReference type="GO" id="GO:0003677">
    <property type="term" value="F:DNA binding"/>
    <property type="evidence" value="ECO:0007669"/>
    <property type="project" value="InterPro"/>
</dbReference>
<comment type="subcellular location">
    <subcellularLocation>
        <location evidence="1">Nucleus</location>
    </subcellularLocation>
</comment>
<evidence type="ECO:0000313" key="5">
    <source>
        <dbReference type="EMBL" id="TFY75022.1"/>
    </source>
</evidence>
<feature type="region of interest" description="Disordered" evidence="3">
    <location>
        <begin position="98"/>
        <end position="128"/>
    </location>
</feature>
<gene>
    <name evidence="5" type="ORF">EWM64_g8991</name>
</gene>
<evidence type="ECO:0000256" key="3">
    <source>
        <dbReference type="SAM" id="MobiDB-lite"/>
    </source>
</evidence>
<dbReference type="STRING" id="135208.A0A4Y9ZJV4"/>
<accession>A0A4Y9ZJV4</accession>
<organism evidence="5 6">
    <name type="scientific">Hericium alpestre</name>
    <dbReference type="NCBI Taxonomy" id="135208"/>
    <lineage>
        <taxon>Eukaryota</taxon>
        <taxon>Fungi</taxon>
        <taxon>Dikarya</taxon>
        <taxon>Basidiomycota</taxon>
        <taxon>Agaricomycotina</taxon>
        <taxon>Agaricomycetes</taxon>
        <taxon>Russulales</taxon>
        <taxon>Hericiaceae</taxon>
        <taxon>Hericium</taxon>
    </lineage>
</organism>
<feature type="region of interest" description="Disordered" evidence="3">
    <location>
        <begin position="1"/>
        <end position="30"/>
    </location>
</feature>
<proteinExistence type="predicted"/>
<dbReference type="CDD" id="cd12148">
    <property type="entry name" value="fungal_TF_MHR"/>
    <property type="match status" value="1"/>
</dbReference>
<dbReference type="SMART" id="SM00906">
    <property type="entry name" value="Fungal_trans"/>
    <property type="match status" value="1"/>
</dbReference>
<keyword evidence="2" id="KW-0539">Nucleus</keyword>
<protein>
    <recommendedName>
        <fullName evidence="4">Xylanolytic transcriptional activator regulatory domain-containing protein</fullName>
    </recommendedName>
</protein>
<dbReference type="GO" id="GO:0008270">
    <property type="term" value="F:zinc ion binding"/>
    <property type="evidence" value="ECO:0007669"/>
    <property type="project" value="InterPro"/>
</dbReference>
<feature type="domain" description="Xylanolytic transcriptional activator regulatory" evidence="4">
    <location>
        <begin position="252"/>
        <end position="325"/>
    </location>
</feature>
<dbReference type="OrthoDB" id="424974at2759"/>
<dbReference type="Pfam" id="PF04082">
    <property type="entry name" value="Fungal_trans"/>
    <property type="match status" value="1"/>
</dbReference>
<feature type="compositionally biased region" description="Basic and acidic residues" evidence="3">
    <location>
        <begin position="21"/>
        <end position="30"/>
    </location>
</feature>
<comment type="caution">
    <text evidence="5">The sequence shown here is derived from an EMBL/GenBank/DDBJ whole genome shotgun (WGS) entry which is preliminary data.</text>
</comment>
<dbReference type="GO" id="GO:0005634">
    <property type="term" value="C:nucleus"/>
    <property type="evidence" value="ECO:0007669"/>
    <property type="project" value="UniProtKB-SubCell"/>
</dbReference>
<evidence type="ECO:0000313" key="6">
    <source>
        <dbReference type="Proteomes" id="UP000298061"/>
    </source>
</evidence>
<evidence type="ECO:0000256" key="1">
    <source>
        <dbReference type="ARBA" id="ARBA00004123"/>
    </source>
</evidence>
<dbReference type="Proteomes" id="UP000298061">
    <property type="component" value="Unassembled WGS sequence"/>
</dbReference>
<dbReference type="GO" id="GO:0006351">
    <property type="term" value="P:DNA-templated transcription"/>
    <property type="evidence" value="ECO:0007669"/>
    <property type="project" value="InterPro"/>
</dbReference>
<feature type="compositionally biased region" description="Polar residues" evidence="3">
    <location>
        <begin position="105"/>
        <end position="115"/>
    </location>
</feature>